<evidence type="ECO:0008006" key="5">
    <source>
        <dbReference type="Google" id="ProtNLM"/>
    </source>
</evidence>
<feature type="domain" description="Putative metallopeptidase" evidence="3">
    <location>
        <begin position="41"/>
        <end position="114"/>
    </location>
</feature>
<sequence>PANPVINPILENYQVEEVYKILFDSKKEMKLDPTLGIDLIEEPGKESTDSKSDTDPTKQEDYWKGAWQQAEALHRINSQGDLPAELARHIKDITEPKLDWKTMLWRFLVQTPMDFCNWDRRFIHNGMYLESLGGESLKAYVAIDTSGSIDRNILQQFLAELRGILKSYPHINLKLYYADADIYGPYELGENDDLPKPKGRGGTRFEPFFEAIEEDAGDEESVSIYLTDGYGSFPKKIPRVDTLWGVTPGGLDEKQFPFG</sequence>
<feature type="domain" description="VWA-like" evidence="2">
    <location>
        <begin position="141"/>
        <end position="259"/>
    </location>
</feature>
<reference evidence="4" key="1">
    <citation type="submission" date="2018-05" db="EMBL/GenBank/DDBJ databases">
        <authorList>
            <person name="Lanie J.A."/>
            <person name="Ng W.-L."/>
            <person name="Kazmierczak K.M."/>
            <person name="Andrzejewski T.M."/>
            <person name="Davidsen T.M."/>
            <person name="Wayne K.J."/>
            <person name="Tettelin H."/>
            <person name="Glass J.I."/>
            <person name="Rusch D."/>
            <person name="Podicherti R."/>
            <person name="Tsui H.-C.T."/>
            <person name="Winkler M.E."/>
        </authorList>
    </citation>
    <scope>NUCLEOTIDE SEQUENCE</scope>
</reference>
<proteinExistence type="predicted"/>
<evidence type="ECO:0000313" key="4">
    <source>
        <dbReference type="EMBL" id="SVD91479.1"/>
    </source>
</evidence>
<dbReference type="InterPro" id="IPR018698">
    <property type="entry name" value="VWA-like_dom"/>
</dbReference>
<dbReference type="InterPro" id="IPR025154">
    <property type="entry name" value="Put_metallopeptidase_dom"/>
</dbReference>
<dbReference type="Pfam" id="PF09967">
    <property type="entry name" value="DUF2201"/>
    <property type="match status" value="1"/>
</dbReference>
<feature type="region of interest" description="Disordered" evidence="1">
    <location>
        <begin position="38"/>
        <end position="59"/>
    </location>
</feature>
<feature type="compositionally biased region" description="Basic and acidic residues" evidence="1">
    <location>
        <begin position="42"/>
        <end position="59"/>
    </location>
</feature>
<dbReference type="PANTHER" id="PTHR38730">
    <property type="entry name" value="SLL7028 PROTEIN"/>
    <property type="match status" value="1"/>
</dbReference>
<organism evidence="4">
    <name type="scientific">marine metagenome</name>
    <dbReference type="NCBI Taxonomy" id="408172"/>
    <lineage>
        <taxon>unclassified sequences</taxon>
        <taxon>metagenomes</taxon>
        <taxon>ecological metagenomes</taxon>
    </lineage>
</organism>
<dbReference type="EMBL" id="UINC01181672">
    <property type="protein sequence ID" value="SVD91479.1"/>
    <property type="molecule type" value="Genomic_DNA"/>
</dbReference>
<gene>
    <name evidence="4" type="ORF">METZ01_LOCUS444333</name>
</gene>
<name>A0A382Z8G9_9ZZZZ</name>
<evidence type="ECO:0000256" key="1">
    <source>
        <dbReference type="SAM" id="MobiDB-lite"/>
    </source>
</evidence>
<dbReference type="AlphaFoldDB" id="A0A382Z8G9"/>
<protein>
    <recommendedName>
        <fullName evidence="5">VWA-like domain-containing protein</fullName>
    </recommendedName>
</protein>
<feature type="non-terminal residue" evidence="4">
    <location>
        <position position="259"/>
    </location>
</feature>
<dbReference type="PANTHER" id="PTHR38730:SF1">
    <property type="entry name" value="SLL7028 PROTEIN"/>
    <property type="match status" value="1"/>
</dbReference>
<evidence type="ECO:0000259" key="3">
    <source>
        <dbReference type="Pfam" id="PF13203"/>
    </source>
</evidence>
<feature type="non-terminal residue" evidence="4">
    <location>
        <position position="1"/>
    </location>
</feature>
<dbReference type="Pfam" id="PF13203">
    <property type="entry name" value="DUF2201_N"/>
    <property type="match status" value="1"/>
</dbReference>
<evidence type="ECO:0000259" key="2">
    <source>
        <dbReference type="Pfam" id="PF09967"/>
    </source>
</evidence>
<accession>A0A382Z8G9</accession>